<feature type="domain" description="Carrier" evidence="5">
    <location>
        <begin position="2683"/>
        <end position="2758"/>
    </location>
</feature>
<name>A0ABN2PZA5_9PSEU</name>
<dbReference type="InterPro" id="IPR000873">
    <property type="entry name" value="AMP-dep_synth/lig_dom"/>
</dbReference>
<keyword evidence="7" id="KW-1185">Reference proteome</keyword>
<dbReference type="Pfam" id="PF00501">
    <property type="entry name" value="AMP-binding"/>
    <property type="match status" value="2"/>
</dbReference>
<evidence type="ECO:0000313" key="7">
    <source>
        <dbReference type="Proteomes" id="UP001501116"/>
    </source>
</evidence>
<dbReference type="Proteomes" id="UP001501116">
    <property type="component" value="Unassembled WGS sequence"/>
</dbReference>
<evidence type="ECO:0000259" key="5">
    <source>
        <dbReference type="PROSITE" id="PS50075"/>
    </source>
</evidence>
<dbReference type="SUPFAM" id="SSF56801">
    <property type="entry name" value="Acetyl-CoA synthetase-like"/>
    <property type="match status" value="2"/>
</dbReference>
<accession>A0ABN2PZA5</accession>
<dbReference type="InterPro" id="IPR029058">
    <property type="entry name" value="AB_hydrolase_fold"/>
</dbReference>
<dbReference type="PANTHER" id="PTHR45527:SF1">
    <property type="entry name" value="FATTY ACID SYNTHASE"/>
    <property type="match status" value="1"/>
</dbReference>
<dbReference type="PANTHER" id="PTHR45527">
    <property type="entry name" value="NONRIBOSOMAL PEPTIDE SYNTHETASE"/>
    <property type="match status" value="1"/>
</dbReference>
<feature type="domain" description="Carrier" evidence="5">
    <location>
        <begin position="965"/>
        <end position="1040"/>
    </location>
</feature>
<feature type="domain" description="Carrier" evidence="5">
    <location>
        <begin position="1627"/>
        <end position="1702"/>
    </location>
</feature>
<dbReference type="InterPro" id="IPR006162">
    <property type="entry name" value="Ppantetheine_attach_site"/>
</dbReference>
<evidence type="ECO:0000256" key="3">
    <source>
        <dbReference type="ARBA" id="ARBA00022553"/>
    </source>
</evidence>
<evidence type="ECO:0000313" key="6">
    <source>
        <dbReference type="EMBL" id="GAA1939034.1"/>
    </source>
</evidence>
<dbReference type="InterPro" id="IPR023213">
    <property type="entry name" value="CAT-like_dom_sf"/>
</dbReference>
<dbReference type="InterPro" id="IPR020802">
    <property type="entry name" value="TesA-like"/>
</dbReference>
<dbReference type="InterPro" id="IPR045851">
    <property type="entry name" value="AMP-bd_C_sf"/>
</dbReference>
<evidence type="ECO:0000256" key="1">
    <source>
        <dbReference type="ARBA" id="ARBA00001957"/>
    </source>
</evidence>
<dbReference type="Pfam" id="PF00668">
    <property type="entry name" value="Condensation"/>
    <property type="match status" value="4"/>
</dbReference>
<dbReference type="Gene3D" id="3.30.559.10">
    <property type="entry name" value="Chloramphenicol acetyltransferase-like domain"/>
    <property type="match status" value="4"/>
</dbReference>
<gene>
    <name evidence="6" type="ORF">GCM10009754_02600</name>
</gene>
<dbReference type="Gene3D" id="3.30.559.30">
    <property type="entry name" value="Nonribosomal peptide synthetase, condensation domain"/>
    <property type="match status" value="4"/>
</dbReference>
<sequence>MSENSPESLPLSAAQLEVWYAQLLDEGNPIWNIAECHEITGPLRMEVFSAAVTQAVTEAECLRVRFETDGDEIRQIVEPLAEPPLRIVDLRGEADPAAAADEWMRADLRTAANLSAPPLYTMALLRTADESASFFMRAHHVLWDGFSEALFARRVGAIYTAMVTGGDPGEGAFPPLADLLADEASYLESKQAEKDRDFWAARFPETPQLTTLAGTEIVPAESFFRTGAVVDAATTERLRAVAWEERAAWPTFVIAATAAYLQRMAGTAEVMVSMPVTARTTPAMRAIPGMRANVLPLPLAVHPGMTRGELVSYVGKEVSRTLRHQRRRGQRVREQMGLGRDDTRPFGPELNVASFIEELKFGPCTVRSRNLSTAPNDDLSITVHDLEDGGLKILFDGNPRLYDEEALDRLVRRLRGFLVELGSCAPSAPVGTIDLVDGDERALVLGKWLDTERSQDFTDVATTVQRIADARPDAVAVVDSDGETSYAELCARAAAVTRQLAGAGLAKGEMVAVLDDRGAGFIAAVLGVWAAGGAYVPLDPQAPIARQSQVLTESGAAVVLAGAPYERGGRELDGEHAVYAIPAHGERGAGLDPVVVTEDDLAYVIFTSGSTGRPKGAMVTHGGMVNHLRAKIDDLDLSGEDRIVQNAPLSFDISVWQMMDALLLGGTVRVVDRDTASDPSALFGVTESEGVTILEVVPSLLRAALDVWDDGGKVPELALLRSLVVTGEALPPDLCVRWFERFGAIPMVNAYGPTECADDVTHAVITPSGGLEGPRVPIGHAVRNTRLYVLGDGLRPVPVGVPGELYVAGAGVGRGYLADAARTAVTFLPDPFQRAGARMYRTGDVVRYREDGQLEFLERRDRQVKIRGHRIEVAEVEVMLRTLPGVADAVVVVGTDSAGQKRLVAYLAGEGEPEDWRAGTERRLPAYLVPSAFVKLPELPLTPNGKVDHKALPTPELDAATDYRAPATGSEELVTAVYAEVLGVEQVGVDDGFFELGGHSLLGTRVLSRLRQATGIELTLRDLFSSPRAGDLAALLVGPVHERPVLARGVRPERIPLSPGQYRMWFLDKLEGPSGTYNVPSMARLTGKLDRVALERAFWDLIDRHETLRTVFRHDDGEPYQVVLEGVAAQPPMEVVEIDEDELEDAVLDAAAYAFDLSAEIPVRPTLLALGEDDHVLLVVVHHISTDGWSVAALASDMNTAYNARLRGTAPDWAPLEVQYIDYALWQEQFLGDPSDEDSVIAEQLAYWSAELTGINTDLNLPLDRPRPSTRTYHGDTVYFPIGAELHEKIVELANSRGATPFMVVQAALCVLLGKLGGSTDIPLGSPIAGRMDPLLDPLVGLFINTVLLRSDLSGDPAFADLLDRVRETDLAAYGHQDVPFERILEILNPVRSAGTKTPFQVIIAFQNNEKPVIEMAGLSGHFELATNGTAKFDIAFNFVEDFDEGRPDGIDGSIEYSTDLFYEDTMLRLGDRLVCLLESAMADPATPLSQLDVLGAGERDTILREWSRRAVAVPAMLDGLPVTPPSRPKVYLLDEHMALVPPGVTGQWFVAADRIKLTDEASGSGLLVPNPFGKAGSAMIATGRQGRWSRYGEPEVFERVVPVVAAEATAAEDAEEEWDGSPRPQEPRNEHEEILCGLFAEVLGRDRIGIDDNFFKCGGNSLRVGKLIGRVQSALQTAVTIRDVFENQTVAKLAAKLGGARVRPALVAGERPEVVPLSFAQRRLWFLNQFEGPGAAYNIPIAVRLTGTLDRAAMSAAVRDLVGRHEVLRTVYPDAGGEGRQQVLDVDEVVGELPVTKTDAAHLDEDVRAAAMTGFDVTVDPPLRASLFEVSADEHVLLLLVHHIASDGWSTAPMARDLADAYKARLDGGAPEWAPLPVQYTDFALWQRKLLGDIADSGSLVAKQTEYWRTALAGLPDELPLPADRPRPVEPTYRGDIVDFRLDAGLHERLDRFAKDTGTTAFMVLQAALAATLSQFGAGTDVPLGTLVAGRTDDAVEDLVGFFVNTLVLRADLSGNPSFRHLLAQLRETDLAGYGNQDVPFESLVEALNPARARARHPLFQVAITVHNNDAPDVELPGLVLTSELIRTNIADLDLHFEFIEEQDGGTCAGIASLVKFSVDLFDRRTVESLASGLVRLLDQALADPDLPLSRVLVLGSDEVGNALVTPGDTARPNEITDVVARVAELARTQPSAVAVSDERGRMDYAGLAAAAGSVTESLRAQRVEPGSLVALLAERGTGYVAAVLGVLGAGCAYLPLDAAAPSGRTRGLLDEAGPALLLADGGHRALAVELAGDLGVLELDLTRTGEWNPATGTDLDLAYVLYTSGSTGKPKGAMVHRGGMVNHLLAKVEDLGLTERDVVVHNAPVTFDISVWQMLAPIVAGGRAHVVSGETARDPLALFDTVTGEGVTVLEVVPSLLAATLDTWDIERAAPEFPGLRWLVVTGEALPPKSCARWLERHPRIPVMNAYGPTECSDDVTHATVEAAPAGARTPIGTALRNTGLYVLDAWLRPVPSGVAGELYVGGLGVGRGYLGAPGKTAAVFLPDPFAGTSGARMYRTGDVVTRGADGQITFLHRADDQVKIRGNRIELGEIEAALRSLPEVADAVVQPYDDGSGARLAAHLVLTGELSDGELKDRLGSLVPPYMLPSAYLRLDRFPLTPNGKVDRKALVPPSASAVEPGRAPSTPRELALRKLFAEVLDGAELGADDAFFDHGGHSLLATRLASRIRTELGAEVSVRDVFDHPTIAGLAARLDGARVRPPLVAGERPELVPLSYAQRRLWFLNQFEGPNAAYTIPIAVRLRGELDTDALASGIRDLLGRHEVLRTVYPESDGEGRQRILGVDEAFTGLSVVATPASELDGALAEEVRAGFDVTVDPPLRATLFALGEDEHVLLLAVHHIATDGWSAGPLAADLARAYTARLHGAGPEWTPLPVQYADYSLWQRELLGDADDRESLLAKQIGHWRGALAELPDELPLPHDHPRPAEPTYAGGMVTCAIGAEQRAGIEELAKSTGTTAFMVLHAALAATLAAHGGGTDIPLGTPVAGRTDDALDDLIGFFINTLVLRTDLSGDPSFRALLARVRETDLAAQEHQDVPFESLVEALNPPRSQARHPLFQVMLVLQNNRDAHAEFPGLAVDAWPVDTGAAQFDLHCEFVETGDGLDANIGYSAEVFDRESVLSLVSGFQRLLAGVLADPDAPALGVAAPDEVWERRFPRWRETRPSTPDVRDVVVVAGREPSTPRERLLHELFTDVLGTAELGVDESFFDRGGHSLLASRLVSRIRVALDVRLTIKDLFDHPTVARLASRVDRLGDGTPFDVLLPLRREGGRAPVFCVHPAGCISWSYLGLSSSLVDRPIYGLQARGIVEDVPLPADVREMAADYLAQIRVVRPHGPYHLLGWSLGGVVAHEIACQLQAQGEEVALLASLDSAPGGDESELIDDESLAATALRFFGLRGDEPAVRGPDFDGLAALLRGTDTPMADLSVEQLKRCFAAWRNNLALQVEFTPGVFRGTMVHFVAAEEVGNQSAGQWKSYVDGTIECHEVVSTHEGMTDGEVLRQIGTALERQLAQQEDTEERSNR</sequence>
<dbReference type="SUPFAM" id="SSF53474">
    <property type="entry name" value="alpha/beta-Hydrolases"/>
    <property type="match status" value="1"/>
</dbReference>
<dbReference type="InterPro" id="IPR001031">
    <property type="entry name" value="Thioesterase"/>
</dbReference>
<dbReference type="SMART" id="SM00824">
    <property type="entry name" value="PKS_TE"/>
    <property type="match status" value="1"/>
</dbReference>
<dbReference type="Gene3D" id="3.40.50.1820">
    <property type="entry name" value="alpha/beta hydrolase"/>
    <property type="match status" value="1"/>
</dbReference>
<dbReference type="EMBL" id="BAAANN010000001">
    <property type="protein sequence ID" value="GAA1939034.1"/>
    <property type="molecule type" value="Genomic_DNA"/>
</dbReference>
<dbReference type="Pfam" id="PF13193">
    <property type="entry name" value="AMP-binding_C"/>
    <property type="match status" value="2"/>
</dbReference>
<dbReference type="Pfam" id="PF00975">
    <property type="entry name" value="Thioesterase"/>
    <property type="match status" value="1"/>
</dbReference>
<dbReference type="InterPro" id="IPR010071">
    <property type="entry name" value="AA_adenyl_dom"/>
</dbReference>
<dbReference type="InterPro" id="IPR025110">
    <property type="entry name" value="AMP-bd_C"/>
</dbReference>
<dbReference type="CDD" id="cd19540">
    <property type="entry name" value="LCL_NRPS-like"/>
    <property type="match status" value="3"/>
</dbReference>
<reference evidence="6 7" key="1">
    <citation type="journal article" date="2019" name="Int. J. Syst. Evol. Microbiol.">
        <title>The Global Catalogue of Microorganisms (GCM) 10K type strain sequencing project: providing services to taxonomists for standard genome sequencing and annotation.</title>
        <authorList>
            <consortium name="The Broad Institute Genomics Platform"/>
            <consortium name="The Broad Institute Genome Sequencing Center for Infectious Disease"/>
            <person name="Wu L."/>
            <person name="Ma J."/>
        </authorList>
    </citation>
    <scope>NUCLEOTIDE SEQUENCE [LARGE SCALE GENOMIC DNA]</scope>
    <source>
        <strain evidence="6 7">JCM 14545</strain>
    </source>
</reference>
<feature type="domain" description="Carrier" evidence="5">
    <location>
        <begin position="3238"/>
        <end position="3313"/>
    </location>
</feature>
<comment type="caution">
    <text evidence="6">The sequence shown here is derived from an EMBL/GenBank/DDBJ whole genome shotgun (WGS) entry which is preliminary data.</text>
</comment>
<dbReference type="InterPro" id="IPR036736">
    <property type="entry name" value="ACP-like_sf"/>
</dbReference>
<dbReference type="SUPFAM" id="SSF52777">
    <property type="entry name" value="CoA-dependent acyltransferases"/>
    <property type="match status" value="8"/>
</dbReference>
<dbReference type="NCBIfam" id="NF003417">
    <property type="entry name" value="PRK04813.1"/>
    <property type="match status" value="2"/>
</dbReference>
<dbReference type="InterPro" id="IPR020845">
    <property type="entry name" value="AMP-binding_CS"/>
</dbReference>
<dbReference type="PROSITE" id="PS50075">
    <property type="entry name" value="CARRIER"/>
    <property type="match status" value="4"/>
</dbReference>
<dbReference type="Gene3D" id="3.30.300.30">
    <property type="match status" value="2"/>
</dbReference>
<dbReference type="RefSeq" id="WP_344412395.1">
    <property type="nucleotide sequence ID" value="NZ_BAAANN010000001.1"/>
</dbReference>
<comment type="cofactor">
    <cofactor evidence="1">
        <name>pantetheine 4'-phosphate</name>
        <dbReference type="ChEBI" id="CHEBI:47942"/>
    </cofactor>
</comment>
<dbReference type="InterPro" id="IPR001242">
    <property type="entry name" value="Condensation_dom"/>
</dbReference>
<dbReference type="InterPro" id="IPR020806">
    <property type="entry name" value="PKS_PP-bd"/>
</dbReference>
<dbReference type="Gene3D" id="1.10.1200.10">
    <property type="entry name" value="ACP-like"/>
    <property type="match status" value="3"/>
</dbReference>
<protein>
    <recommendedName>
        <fullName evidence="5">Carrier domain-containing protein</fullName>
    </recommendedName>
</protein>
<dbReference type="CDD" id="cd05930">
    <property type="entry name" value="A_NRPS"/>
    <property type="match status" value="2"/>
</dbReference>
<feature type="compositionally biased region" description="Acidic residues" evidence="4">
    <location>
        <begin position="1611"/>
        <end position="1620"/>
    </location>
</feature>
<dbReference type="PROSITE" id="PS00455">
    <property type="entry name" value="AMP_BINDING"/>
    <property type="match status" value="2"/>
</dbReference>
<feature type="region of interest" description="Disordered" evidence="4">
    <location>
        <begin position="1611"/>
        <end position="1630"/>
    </location>
</feature>
<dbReference type="InterPro" id="IPR009081">
    <property type="entry name" value="PP-bd_ACP"/>
</dbReference>
<organism evidence="6 7">
    <name type="scientific">Amycolatopsis minnesotensis</name>
    <dbReference type="NCBI Taxonomy" id="337894"/>
    <lineage>
        <taxon>Bacteria</taxon>
        <taxon>Bacillati</taxon>
        <taxon>Actinomycetota</taxon>
        <taxon>Actinomycetes</taxon>
        <taxon>Pseudonocardiales</taxon>
        <taxon>Pseudonocardiaceae</taxon>
        <taxon>Amycolatopsis</taxon>
    </lineage>
</organism>
<dbReference type="PROSITE" id="PS00012">
    <property type="entry name" value="PHOSPHOPANTETHEINE"/>
    <property type="match status" value="1"/>
</dbReference>
<dbReference type="Pfam" id="PF00550">
    <property type="entry name" value="PP-binding"/>
    <property type="match status" value="4"/>
</dbReference>
<dbReference type="SMART" id="SM00823">
    <property type="entry name" value="PKS_PP"/>
    <property type="match status" value="4"/>
</dbReference>
<dbReference type="SUPFAM" id="SSF47336">
    <property type="entry name" value="ACP-like"/>
    <property type="match status" value="4"/>
</dbReference>
<dbReference type="NCBIfam" id="TIGR01733">
    <property type="entry name" value="AA-adenyl-dom"/>
    <property type="match status" value="2"/>
</dbReference>
<evidence type="ECO:0000256" key="4">
    <source>
        <dbReference type="SAM" id="MobiDB-lite"/>
    </source>
</evidence>
<dbReference type="Gene3D" id="2.30.38.10">
    <property type="entry name" value="Luciferase, Domain 3"/>
    <property type="match status" value="2"/>
</dbReference>
<keyword evidence="2" id="KW-0596">Phosphopantetheine</keyword>
<evidence type="ECO:0000256" key="2">
    <source>
        <dbReference type="ARBA" id="ARBA00022450"/>
    </source>
</evidence>
<dbReference type="Gene3D" id="3.40.50.980">
    <property type="match status" value="4"/>
</dbReference>
<keyword evidence="3" id="KW-0597">Phosphoprotein</keyword>
<proteinExistence type="predicted"/>